<feature type="domain" description="Multidrug resistance protein MdtA-like beta-barrel" evidence="6">
    <location>
        <begin position="191"/>
        <end position="275"/>
    </location>
</feature>
<dbReference type="Gene3D" id="2.40.420.20">
    <property type="match status" value="1"/>
</dbReference>
<accession>A0A967EFV5</accession>
<evidence type="ECO:0000313" key="8">
    <source>
        <dbReference type="EMBL" id="NHQ75783.1"/>
    </source>
</evidence>
<dbReference type="GO" id="GO:0022857">
    <property type="term" value="F:transmembrane transporter activity"/>
    <property type="evidence" value="ECO:0007669"/>
    <property type="project" value="InterPro"/>
</dbReference>
<dbReference type="Gene3D" id="1.10.287.470">
    <property type="entry name" value="Helix hairpin bin"/>
    <property type="match status" value="1"/>
</dbReference>
<dbReference type="InterPro" id="IPR058626">
    <property type="entry name" value="MdtA-like_b-barrel"/>
</dbReference>
<comment type="caution">
    <text evidence="8">The sequence shown here is derived from an EMBL/GenBank/DDBJ whole genome shotgun (WGS) entry which is preliminary data.</text>
</comment>
<dbReference type="PANTHER" id="PTHR30158:SF3">
    <property type="entry name" value="MULTIDRUG EFFLUX PUMP SUBUNIT ACRA-RELATED"/>
    <property type="match status" value="1"/>
</dbReference>
<evidence type="ECO:0000256" key="1">
    <source>
        <dbReference type="ARBA" id="ARBA00004196"/>
    </source>
</evidence>
<keyword evidence="9" id="KW-1185">Reference proteome</keyword>
<dbReference type="GO" id="GO:0005886">
    <property type="term" value="C:plasma membrane"/>
    <property type="evidence" value="ECO:0007669"/>
    <property type="project" value="TreeGrafter"/>
</dbReference>
<feature type="domain" description="Multidrug resistance protein MdtA-like barrel-sandwich hybrid" evidence="5">
    <location>
        <begin position="48"/>
        <end position="179"/>
    </location>
</feature>
<dbReference type="SUPFAM" id="SSF111369">
    <property type="entry name" value="HlyD-like secretion proteins"/>
    <property type="match status" value="1"/>
</dbReference>
<feature type="domain" description="Multidrug resistance protein MdtA-like C-terminal permuted SH3" evidence="7">
    <location>
        <begin position="284"/>
        <end position="341"/>
    </location>
</feature>
<evidence type="ECO:0000256" key="2">
    <source>
        <dbReference type="ARBA" id="ARBA00009477"/>
    </source>
</evidence>
<dbReference type="InterPro" id="IPR058625">
    <property type="entry name" value="MdtA-like_BSH"/>
</dbReference>
<evidence type="ECO:0000259" key="4">
    <source>
        <dbReference type="Pfam" id="PF25876"/>
    </source>
</evidence>
<dbReference type="EMBL" id="JAAORB010000047">
    <property type="protein sequence ID" value="NHQ75783.1"/>
    <property type="molecule type" value="Genomic_DNA"/>
</dbReference>
<organism evidence="8 9">
    <name type="scientific">Roseovarius gahaiensis</name>
    <dbReference type="NCBI Taxonomy" id="2716691"/>
    <lineage>
        <taxon>Bacteria</taxon>
        <taxon>Pseudomonadati</taxon>
        <taxon>Pseudomonadota</taxon>
        <taxon>Alphaproteobacteria</taxon>
        <taxon>Rhodobacterales</taxon>
        <taxon>Roseobacteraceae</taxon>
        <taxon>Roseovarius</taxon>
    </lineage>
</organism>
<comment type="subcellular location">
    <subcellularLocation>
        <location evidence="1">Cell envelope</location>
    </subcellularLocation>
</comment>
<name>A0A967EFV5_9RHOB</name>
<sequence>MFLASLGSTVSSQSALPRPAVVAVPAQIVELSETVSFNGRLDANLRVALISRSSGVIAEVGFAPGDLVEEGQVLFRIEPEIYAAAVKEAEGALRAAEAQRDLAKLERNRQAELVAREAAARAKLDDAEATLASREGEVMRLEASLERARANLSYTEIKAPFAGHIAAASADRGAYVTPQDGSLSTLVQLDPIHVEFQVPTAALRSYLERVETGEASHAAAVSLRLANGSEYAEKGDVDFVASSVNLGTDSVTMRARFDNPDGVLLDGELVRVILTAERPQGQLAIPKQAVQRDVQGTFVLIVGEGDAVEVRRITVARNAMDYAVIGAGLESGERVITEGVNKVRPGVVVDAAPLGQGG</sequence>
<evidence type="ECO:0000259" key="6">
    <source>
        <dbReference type="Pfam" id="PF25944"/>
    </source>
</evidence>
<dbReference type="Proteomes" id="UP000639775">
    <property type="component" value="Unassembled WGS sequence"/>
</dbReference>
<dbReference type="Pfam" id="PF25944">
    <property type="entry name" value="Beta-barrel_RND"/>
    <property type="match status" value="1"/>
</dbReference>
<evidence type="ECO:0000259" key="5">
    <source>
        <dbReference type="Pfam" id="PF25917"/>
    </source>
</evidence>
<feature type="domain" description="Multidrug resistance protein MdtA-like alpha-helical hairpin" evidence="4">
    <location>
        <begin position="87"/>
        <end position="155"/>
    </location>
</feature>
<dbReference type="InterPro" id="IPR006143">
    <property type="entry name" value="RND_pump_MFP"/>
</dbReference>
<comment type="similarity">
    <text evidence="2">Belongs to the membrane fusion protein (MFP) (TC 8.A.1) family.</text>
</comment>
<evidence type="ECO:0000313" key="9">
    <source>
        <dbReference type="Proteomes" id="UP000639775"/>
    </source>
</evidence>
<evidence type="ECO:0000259" key="7">
    <source>
        <dbReference type="Pfam" id="PF25967"/>
    </source>
</evidence>
<keyword evidence="3" id="KW-0175">Coiled coil</keyword>
<reference evidence="8" key="1">
    <citation type="submission" date="2020-03" db="EMBL/GenBank/DDBJ databases">
        <title>Roseovarius gahaiensis sp. nov., isolated from Gahai Saline Lake, China.</title>
        <authorList>
            <person name="Sun X."/>
        </authorList>
    </citation>
    <scope>NUCLEOTIDE SEQUENCE</scope>
    <source>
        <strain evidence="8">GH877</strain>
    </source>
</reference>
<dbReference type="GO" id="GO:0030313">
    <property type="term" value="C:cell envelope"/>
    <property type="evidence" value="ECO:0007669"/>
    <property type="project" value="UniProtKB-SubCell"/>
</dbReference>
<gene>
    <name evidence="8" type="ORF">HAT86_15125</name>
</gene>
<protein>
    <submittedName>
        <fullName evidence="8">Efflux RND transporter periplasmic adaptor subunit</fullName>
    </submittedName>
</protein>
<dbReference type="AlphaFoldDB" id="A0A967EFV5"/>
<dbReference type="Gene3D" id="2.40.50.100">
    <property type="match status" value="1"/>
</dbReference>
<dbReference type="InterPro" id="IPR058627">
    <property type="entry name" value="MdtA-like_C"/>
</dbReference>
<proteinExistence type="inferred from homology"/>
<dbReference type="Pfam" id="PF25967">
    <property type="entry name" value="RND-MFP_C"/>
    <property type="match status" value="1"/>
</dbReference>
<dbReference type="Pfam" id="PF25876">
    <property type="entry name" value="HH_MFP_RND"/>
    <property type="match status" value="1"/>
</dbReference>
<evidence type="ECO:0000256" key="3">
    <source>
        <dbReference type="SAM" id="Coils"/>
    </source>
</evidence>
<dbReference type="Gene3D" id="2.40.30.170">
    <property type="match status" value="1"/>
</dbReference>
<dbReference type="Pfam" id="PF25917">
    <property type="entry name" value="BSH_RND"/>
    <property type="match status" value="1"/>
</dbReference>
<dbReference type="InterPro" id="IPR058624">
    <property type="entry name" value="MdtA-like_HH"/>
</dbReference>
<dbReference type="GO" id="GO:0046677">
    <property type="term" value="P:response to antibiotic"/>
    <property type="evidence" value="ECO:0007669"/>
    <property type="project" value="TreeGrafter"/>
</dbReference>
<dbReference type="PANTHER" id="PTHR30158">
    <property type="entry name" value="ACRA/E-RELATED COMPONENT OF DRUG EFFLUX TRANSPORTER"/>
    <property type="match status" value="1"/>
</dbReference>
<feature type="coiled-coil region" evidence="3">
    <location>
        <begin position="86"/>
        <end position="151"/>
    </location>
</feature>
<dbReference type="RefSeq" id="WP_167199734.1">
    <property type="nucleotide sequence ID" value="NZ_JAAORB010000047.1"/>
</dbReference>
<dbReference type="NCBIfam" id="TIGR01730">
    <property type="entry name" value="RND_mfp"/>
    <property type="match status" value="1"/>
</dbReference>